<name>A0A9W6WRE8_9STRA</name>
<feature type="domain" description="NrS-1 polymerase-like helicase" evidence="1">
    <location>
        <begin position="4"/>
        <end position="68"/>
    </location>
</feature>
<comment type="caution">
    <text evidence="2">The sequence shown here is derived from an EMBL/GenBank/DDBJ whole genome shotgun (WGS) entry which is preliminary data.</text>
</comment>
<dbReference type="Pfam" id="PF19263">
    <property type="entry name" value="DUF5906"/>
    <property type="match status" value="1"/>
</dbReference>
<sequence length="242" mass="27952">MGLLLGLLDEVLDSGGHREAQILKNLITEERRIVEAKGKDAVYVKDMINYVVVTNNDFSSVMEESNRRYLAIRASDEVCMGQPGAKEYWDSIYKPLMTKEAGLNIFHWLLNRDLSGFDRRVLPETEYTVELKVRQSNSAIQYLLYKSELWLETGMMEEMKMTNPEVCADFANWQEFLDPHKGRYVKPLGNILNAAGFRLNGGDKIDGDDKRYTAKRRTFSVALIEEKLRPYIFPNDRTPARR</sequence>
<dbReference type="InterPro" id="IPR045455">
    <property type="entry name" value="NrS-1_pol-like_helicase"/>
</dbReference>
<organism evidence="2 3">
    <name type="scientific">Phytophthora lilii</name>
    <dbReference type="NCBI Taxonomy" id="2077276"/>
    <lineage>
        <taxon>Eukaryota</taxon>
        <taxon>Sar</taxon>
        <taxon>Stramenopiles</taxon>
        <taxon>Oomycota</taxon>
        <taxon>Peronosporomycetes</taxon>
        <taxon>Peronosporales</taxon>
        <taxon>Peronosporaceae</taxon>
        <taxon>Phytophthora</taxon>
    </lineage>
</organism>
<evidence type="ECO:0000313" key="3">
    <source>
        <dbReference type="Proteomes" id="UP001165083"/>
    </source>
</evidence>
<dbReference type="OrthoDB" id="103748at2759"/>
<dbReference type="Proteomes" id="UP001165083">
    <property type="component" value="Unassembled WGS sequence"/>
</dbReference>
<gene>
    <name evidence="2" type="ORF">Plil01_000367600</name>
</gene>
<protein>
    <submittedName>
        <fullName evidence="2">Unnamed protein product</fullName>
    </submittedName>
</protein>
<proteinExistence type="predicted"/>
<accession>A0A9W6WRE8</accession>
<dbReference type="EMBL" id="BSXW01000146">
    <property type="protein sequence ID" value="GMF13174.1"/>
    <property type="molecule type" value="Genomic_DNA"/>
</dbReference>
<reference evidence="2" key="1">
    <citation type="submission" date="2023-04" db="EMBL/GenBank/DDBJ databases">
        <title>Phytophthora lilii NBRC 32176.</title>
        <authorList>
            <person name="Ichikawa N."/>
            <person name="Sato H."/>
            <person name="Tonouchi N."/>
        </authorList>
    </citation>
    <scope>NUCLEOTIDE SEQUENCE</scope>
    <source>
        <strain evidence="2">NBRC 32176</strain>
    </source>
</reference>
<evidence type="ECO:0000259" key="1">
    <source>
        <dbReference type="Pfam" id="PF19263"/>
    </source>
</evidence>
<dbReference type="AlphaFoldDB" id="A0A9W6WRE8"/>
<evidence type="ECO:0000313" key="2">
    <source>
        <dbReference type="EMBL" id="GMF13174.1"/>
    </source>
</evidence>
<keyword evidence="3" id="KW-1185">Reference proteome</keyword>